<keyword evidence="3" id="KW-0808">Transferase</keyword>
<dbReference type="AlphaFoldDB" id="A0A0T6BCG8"/>
<dbReference type="InterPro" id="IPR050983">
    <property type="entry name" value="GST_Omega/HSP26"/>
</dbReference>
<dbReference type="EMBL" id="LJIG01001906">
    <property type="protein sequence ID" value="KRT85034.1"/>
    <property type="molecule type" value="Genomic_DNA"/>
</dbReference>
<evidence type="ECO:0000313" key="3">
    <source>
        <dbReference type="EMBL" id="KRT85034.1"/>
    </source>
</evidence>
<dbReference type="SUPFAM" id="SSF52833">
    <property type="entry name" value="Thioredoxin-like"/>
    <property type="match status" value="1"/>
</dbReference>
<dbReference type="Proteomes" id="UP000051574">
    <property type="component" value="Unassembled WGS sequence"/>
</dbReference>
<feature type="non-terminal residue" evidence="3">
    <location>
        <position position="177"/>
    </location>
</feature>
<keyword evidence="4" id="KW-1185">Reference proteome</keyword>
<comment type="similarity">
    <text evidence="1">Belongs to the GST superfamily. Omega family.</text>
</comment>
<dbReference type="Gene3D" id="3.40.30.10">
    <property type="entry name" value="Glutaredoxin"/>
    <property type="match status" value="1"/>
</dbReference>
<proteinExistence type="inferred from homology"/>
<dbReference type="FunFam" id="3.40.30.10:FF:000123">
    <property type="entry name" value="Glutathione transferase o1"/>
    <property type="match status" value="1"/>
</dbReference>
<dbReference type="GO" id="GO:0005737">
    <property type="term" value="C:cytoplasm"/>
    <property type="evidence" value="ECO:0007669"/>
    <property type="project" value="TreeGrafter"/>
</dbReference>
<dbReference type="SFLD" id="SFLDS00019">
    <property type="entry name" value="Glutathione_Transferase_(cytos"/>
    <property type="match status" value="1"/>
</dbReference>
<dbReference type="GO" id="GO:0006749">
    <property type="term" value="P:glutathione metabolic process"/>
    <property type="evidence" value="ECO:0007669"/>
    <property type="project" value="TreeGrafter"/>
</dbReference>
<dbReference type="InterPro" id="IPR036249">
    <property type="entry name" value="Thioredoxin-like_sf"/>
</dbReference>
<feature type="domain" description="GST N-terminal" evidence="2">
    <location>
        <begin position="39"/>
        <end position="117"/>
    </location>
</feature>
<organism evidence="3 4">
    <name type="scientific">Oryctes borbonicus</name>
    <dbReference type="NCBI Taxonomy" id="1629725"/>
    <lineage>
        <taxon>Eukaryota</taxon>
        <taxon>Metazoa</taxon>
        <taxon>Ecdysozoa</taxon>
        <taxon>Arthropoda</taxon>
        <taxon>Hexapoda</taxon>
        <taxon>Insecta</taxon>
        <taxon>Pterygota</taxon>
        <taxon>Neoptera</taxon>
        <taxon>Endopterygota</taxon>
        <taxon>Coleoptera</taxon>
        <taxon>Polyphaga</taxon>
        <taxon>Scarabaeiformia</taxon>
        <taxon>Scarabaeidae</taxon>
        <taxon>Dynastinae</taxon>
        <taxon>Oryctes</taxon>
    </lineage>
</organism>
<dbReference type="Pfam" id="PF13417">
    <property type="entry name" value="GST_N_3"/>
    <property type="match status" value="1"/>
</dbReference>
<dbReference type="PANTHER" id="PTHR43968:SF6">
    <property type="entry name" value="GLUTATHIONE S-TRANSFERASE OMEGA"/>
    <property type="match status" value="1"/>
</dbReference>
<evidence type="ECO:0000313" key="4">
    <source>
        <dbReference type="Proteomes" id="UP000051574"/>
    </source>
</evidence>
<sequence>MTINKLLSVCAKKDPNRKLFIMSTIHLIQGNPIPPKKDGVMRLYSMRFCPCAQRVRIVLLLKRIPFEVVNINLANKPNWMWDLNSEGKIPVLDAGSEIIVESLDICEYLNDKFPEPPLHSHNEQERNADRKLIQKFQDDKAMFFTVILNEKNKTLAEYAEEYMPILEEYDVELSKRG</sequence>
<accession>A0A0T6BCG8</accession>
<reference evidence="3 4" key="1">
    <citation type="submission" date="2015-09" db="EMBL/GenBank/DDBJ databases">
        <title>Draft genome of the scarab beetle Oryctes borbonicus.</title>
        <authorList>
            <person name="Meyer J.M."/>
            <person name="Markov G.V."/>
            <person name="Baskaran P."/>
            <person name="Herrmann M."/>
            <person name="Sommer R.J."/>
            <person name="Roedelsperger C."/>
        </authorList>
    </citation>
    <scope>NUCLEOTIDE SEQUENCE [LARGE SCALE GENOMIC DNA]</scope>
    <source>
        <strain evidence="3">OB123</strain>
        <tissue evidence="3">Whole animal</tissue>
    </source>
</reference>
<dbReference type="InterPro" id="IPR004045">
    <property type="entry name" value="Glutathione_S-Trfase_N"/>
</dbReference>
<dbReference type="InterPro" id="IPR040079">
    <property type="entry name" value="Glutathione_S-Trfase"/>
</dbReference>
<evidence type="ECO:0000259" key="2">
    <source>
        <dbReference type="PROSITE" id="PS50404"/>
    </source>
</evidence>
<name>A0A0T6BCG8_9SCAR</name>
<dbReference type="PANTHER" id="PTHR43968">
    <property type="match status" value="1"/>
</dbReference>
<dbReference type="OrthoDB" id="4951845at2759"/>
<protein>
    <submittedName>
        <fullName evidence="3">Glutathione S-transferase</fullName>
    </submittedName>
</protein>
<dbReference type="SFLD" id="SFLDG00358">
    <property type="entry name" value="Main_(cytGST)"/>
    <property type="match status" value="1"/>
</dbReference>
<evidence type="ECO:0000256" key="1">
    <source>
        <dbReference type="ARBA" id="ARBA00011067"/>
    </source>
</evidence>
<dbReference type="PROSITE" id="PS50404">
    <property type="entry name" value="GST_NTER"/>
    <property type="match status" value="1"/>
</dbReference>
<gene>
    <name evidence="3" type="ORF">AMK59_1118</name>
</gene>
<dbReference type="GO" id="GO:0045174">
    <property type="term" value="F:glutathione dehydrogenase (ascorbate) activity"/>
    <property type="evidence" value="ECO:0007669"/>
    <property type="project" value="TreeGrafter"/>
</dbReference>
<dbReference type="GO" id="GO:0004364">
    <property type="term" value="F:glutathione transferase activity"/>
    <property type="evidence" value="ECO:0007669"/>
    <property type="project" value="TreeGrafter"/>
</dbReference>
<comment type="caution">
    <text evidence="3">The sequence shown here is derived from an EMBL/GenBank/DDBJ whole genome shotgun (WGS) entry which is preliminary data.</text>
</comment>